<reference evidence="4 5" key="1">
    <citation type="submission" date="2016-09" db="EMBL/GenBank/DDBJ databases">
        <authorList>
            <person name="Capua I."/>
            <person name="De Benedictis P."/>
            <person name="Joannis T."/>
            <person name="Lombin L.H."/>
            <person name="Cattoli G."/>
        </authorList>
    </citation>
    <scope>NUCLEOTIDE SEQUENCE [LARGE SCALE GENOMIC DNA]</scope>
    <source>
        <strain evidence="4 5">A7P-90m</strain>
    </source>
</reference>
<dbReference type="InterPro" id="IPR004017">
    <property type="entry name" value="Cys_rich_dom"/>
</dbReference>
<protein>
    <submittedName>
        <fullName evidence="4">Heterodisulfide reductase subunit B</fullName>
    </submittedName>
</protein>
<feature type="region of interest" description="Disordered" evidence="2">
    <location>
        <begin position="334"/>
        <end position="357"/>
    </location>
</feature>
<dbReference type="GO" id="GO:0016491">
    <property type="term" value="F:oxidoreductase activity"/>
    <property type="evidence" value="ECO:0007669"/>
    <property type="project" value="UniProtKB-KW"/>
</dbReference>
<dbReference type="RefSeq" id="WP_092435025.1">
    <property type="nucleotide sequence ID" value="NZ_FMYP01000004.1"/>
</dbReference>
<dbReference type="EMBL" id="FMYP01000004">
    <property type="protein sequence ID" value="SDB85836.1"/>
    <property type="molecule type" value="Genomic_DNA"/>
</dbReference>
<evidence type="ECO:0000256" key="1">
    <source>
        <dbReference type="ARBA" id="ARBA00023002"/>
    </source>
</evidence>
<keyword evidence="5" id="KW-1185">Reference proteome</keyword>
<dbReference type="PANTHER" id="PTHR42947:SF1">
    <property type="entry name" value="COB--COM HETERODISULFIDE REDUCTASE SUBUNIT B 1"/>
    <property type="match status" value="1"/>
</dbReference>
<dbReference type="InterPro" id="IPR051278">
    <property type="entry name" value="HdrB/HdrD_reductase"/>
</dbReference>
<evidence type="ECO:0000313" key="4">
    <source>
        <dbReference type="EMBL" id="SDB85836.1"/>
    </source>
</evidence>
<evidence type="ECO:0000313" key="5">
    <source>
        <dbReference type="Proteomes" id="UP000199452"/>
    </source>
</evidence>
<evidence type="ECO:0000256" key="2">
    <source>
        <dbReference type="SAM" id="MobiDB-lite"/>
    </source>
</evidence>
<dbReference type="Proteomes" id="UP000199452">
    <property type="component" value="Unassembled WGS sequence"/>
</dbReference>
<organism evidence="4 5">
    <name type="scientific">Williamwhitmania taraxaci</name>
    <dbReference type="NCBI Taxonomy" id="1640674"/>
    <lineage>
        <taxon>Bacteria</taxon>
        <taxon>Pseudomonadati</taxon>
        <taxon>Bacteroidota</taxon>
        <taxon>Bacteroidia</taxon>
        <taxon>Bacteroidales</taxon>
        <taxon>Williamwhitmaniaceae</taxon>
        <taxon>Williamwhitmania</taxon>
    </lineage>
</organism>
<dbReference type="OrthoDB" id="9777685at2"/>
<accession>A0A1G6GXH5</accession>
<dbReference type="STRING" id="1640674.SAMN05216323_100456"/>
<dbReference type="AlphaFoldDB" id="A0A1G6GXH5"/>
<dbReference type="PANTHER" id="PTHR42947">
    <property type="entry name" value="COB--COM HETERODISULFIDE REDUCTASE SUBUNIT B 1"/>
    <property type="match status" value="1"/>
</dbReference>
<proteinExistence type="predicted"/>
<gene>
    <name evidence="4" type="ORF">SAMN05216323_100456</name>
</gene>
<sequence length="357" mass="40781">MKIDGKRKVWKDYQKEIADDKFYYVRSCIRQNFFPGSEAAFLKILKDVLKKDVFDDTHHTTCSGIGYHSEVVPLETTMTVVGRNFALMKESGYRNYVPSCVTSFGIYTEILDAWHHFPKVEERVHENLRIATKREFDIPDNLAHTSDIIFKFRHEIAAKAKYKLINKATGKPLKVVDHIGCHYAKMFPAKGVGGAEYPYVLAGMVEAWGGEPIDYPERRHCCGFGFRQYLVKANRGYSISASKKKFESMEPYKPDFIISNCPGCAYFLDRWQYGVAEMEGKTYGEDGHGIPSLTYEEVAGLVLGFDPWELGLQLHQVPVESLLDKMGASYNPDQKFRGMNNEDLGQPEAPKNLKFYK</sequence>
<keyword evidence="1" id="KW-0560">Oxidoreductase</keyword>
<name>A0A1G6GXH5_9BACT</name>
<evidence type="ECO:0000259" key="3">
    <source>
        <dbReference type="Pfam" id="PF02754"/>
    </source>
</evidence>
<feature type="domain" description="Cysteine-rich" evidence="3">
    <location>
        <begin position="178"/>
        <end position="268"/>
    </location>
</feature>
<dbReference type="Pfam" id="PF02754">
    <property type="entry name" value="CCG"/>
    <property type="match status" value="1"/>
</dbReference>